<sequence length="191" mass="21945">MFKPQKSNRQKVLLLGVLFLIIITSLSLYSNKMHKEKIVRLPLEDSRLGLFSYSYAPTTHQHHLVAAKVAYKELFELTTHQERRDFIASYLKLPQENLRKPIVGDFITAQRLLEIQQDLQLNGLDPKTSALGQLAFATGLDPLKIEDLLLITKHAQSIDNLVKHYPNLASVEWELIIQSQELSQILQDFSR</sequence>
<name>A0A968GIR0_9SPIO</name>
<gene>
    <name evidence="2" type="ORF">HCT48_04140</name>
</gene>
<evidence type="ECO:0000256" key="1">
    <source>
        <dbReference type="SAM" id="Phobius"/>
    </source>
</evidence>
<evidence type="ECO:0000313" key="2">
    <source>
        <dbReference type="EMBL" id="NIZ69405.1"/>
    </source>
</evidence>
<accession>A0A968GIR0</accession>
<organism evidence="2 3">
    <name type="scientific">Entomospira culicis</name>
    <dbReference type="NCBI Taxonomy" id="2719989"/>
    <lineage>
        <taxon>Bacteria</taxon>
        <taxon>Pseudomonadati</taxon>
        <taxon>Spirochaetota</taxon>
        <taxon>Spirochaetia</taxon>
        <taxon>Spirochaetales</taxon>
        <taxon>Spirochaetaceae</taxon>
        <taxon>Entomospira</taxon>
    </lineage>
</organism>
<dbReference type="RefSeq" id="WP_167695498.1">
    <property type="nucleotide sequence ID" value="NZ_CP118181.1"/>
</dbReference>
<reference evidence="2" key="1">
    <citation type="submission" date="2020-03" db="EMBL/GenBank/DDBJ databases">
        <title>Spirochaetal bacteria isolated from arthropods constitute a novel genus Entomospira genus novum within the order Spirochaetales.</title>
        <authorList>
            <person name="Grana-Miraglia L."/>
            <person name="Sikutova S."/>
            <person name="Fingerle V."/>
            <person name="Sing A."/>
            <person name="Castillo-Ramirez S."/>
            <person name="Margos G."/>
            <person name="Rudolf I."/>
        </authorList>
    </citation>
    <scope>NUCLEOTIDE SEQUENCE</scope>
    <source>
        <strain evidence="2">BR149</strain>
    </source>
</reference>
<dbReference type="AlphaFoldDB" id="A0A968GIR0"/>
<keyword evidence="1" id="KW-1133">Transmembrane helix</keyword>
<dbReference type="EMBL" id="JAATLM010000001">
    <property type="protein sequence ID" value="NIZ69405.1"/>
    <property type="molecule type" value="Genomic_DNA"/>
</dbReference>
<feature type="transmembrane region" description="Helical" evidence="1">
    <location>
        <begin position="12"/>
        <end position="30"/>
    </location>
</feature>
<keyword evidence="3" id="KW-1185">Reference proteome</keyword>
<proteinExistence type="predicted"/>
<evidence type="ECO:0000313" key="3">
    <source>
        <dbReference type="Proteomes" id="UP000778951"/>
    </source>
</evidence>
<dbReference type="Proteomes" id="UP000778951">
    <property type="component" value="Unassembled WGS sequence"/>
</dbReference>
<protein>
    <submittedName>
        <fullName evidence="2">Uncharacterized protein</fullName>
    </submittedName>
</protein>
<keyword evidence="1" id="KW-0812">Transmembrane</keyword>
<comment type="caution">
    <text evidence="2">The sequence shown here is derived from an EMBL/GenBank/DDBJ whole genome shotgun (WGS) entry which is preliminary data.</text>
</comment>
<keyword evidence="1" id="KW-0472">Membrane</keyword>